<dbReference type="EMBL" id="KF900597">
    <property type="protein sequence ID" value="AIF00619.1"/>
    <property type="molecule type" value="Genomic_DNA"/>
</dbReference>
<reference evidence="1" key="1">
    <citation type="journal article" date="2014" name="Genome Biol. Evol.">
        <title>Pangenome evidence for extensive interdomain horizontal transfer affecting lineage core and shell genes in uncultured planktonic thaumarchaeota and euryarchaeota.</title>
        <authorList>
            <person name="Deschamps P."/>
            <person name="Zivanovic Y."/>
            <person name="Moreira D."/>
            <person name="Rodriguez-Valera F."/>
            <person name="Lopez-Garcia P."/>
        </authorList>
    </citation>
    <scope>NUCLEOTIDE SEQUENCE</scope>
</reference>
<accession>A0A075GAE2</accession>
<evidence type="ECO:0008006" key="2">
    <source>
        <dbReference type="Google" id="ProtNLM"/>
    </source>
</evidence>
<evidence type="ECO:0000313" key="1">
    <source>
        <dbReference type="EMBL" id="AIF00619.1"/>
    </source>
</evidence>
<sequence length="80" mass="9634">MNENDENENDERYEYCWEGCYDEETDWIVKTEIRIIEGEEYVHCPNCGGVWDMDHVQIKMYPRHMMQSAKSSQYEGNSDE</sequence>
<protein>
    <recommendedName>
        <fullName evidence="2">Transcription factor zinc-finger domain-containing protein</fullName>
    </recommendedName>
</protein>
<dbReference type="AlphaFoldDB" id="A0A075GAE2"/>
<organism evidence="1">
    <name type="scientific">uncultured marine group II/III euryarchaeote KM3_136_C10</name>
    <dbReference type="NCBI Taxonomy" id="1457867"/>
    <lineage>
        <taxon>Archaea</taxon>
        <taxon>Methanobacteriati</taxon>
        <taxon>Methanobacteriota</taxon>
        <taxon>environmental samples</taxon>
    </lineage>
</organism>
<name>A0A075GAE2_9EURY</name>
<proteinExistence type="predicted"/>